<feature type="region of interest" description="Disordered" evidence="1">
    <location>
        <begin position="280"/>
        <end position="304"/>
    </location>
</feature>
<gene>
    <name evidence="2" type="ORF">Esi_0074_0082</name>
</gene>
<reference evidence="2 3" key="1">
    <citation type="journal article" date="2010" name="Nature">
        <title>The Ectocarpus genome and the independent evolution of multicellularity in brown algae.</title>
        <authorList>
            <person name="Cock J.M."/>
            <person name="Sterck L."/>
            <person name="Rouze P."/>
            <person name="Scornet D."/>
            <person name="Allen A.E."/>
            <person name="Amoutzias G."/>
            <person name="Anthouard V."/>
            <person name="Artiguenave F."/>
            <person name="Aury J.M."/>
            <person name="Badger J.H."/>
            <person name="Beszteri B."/>
            <person name="Billiau K."/>
            <person name="Bonnet E."/>
            <person name="Bothwell J.H."/>
            <person name="Bowler C."/>
            <person name="Boyen C."/>
            <person name="Brownlee C."/>
            <person name="Carrano C.J."/>
            <person name="Charrier B."/>
            <person name="Cho G.Y."/>
            <person name="Coelho S.M."/>
            <person name="Collen J."/>
            <person name="Corre E."/>
            <person name="Da Silva C."/>
            <person name="Delage L."/>
            <person name="Delaroque N."/>
            <person name="Dittami S.M."/>
            <person name="Doulbeau S."/>
            <person name="Elias M."/>
            <person name="Farnham G."/>
            <person name="Gachon C.M."/>
            <person name="Gschloessl B."/>
            <person name="Heesch S."/>
            <person name="Jabbari K."/>
            <person name="Jubin C."/>
            <person name="Kawai H."/>
            <person name="Kimura K."/>
            <person name="Kloareg B."/>
            <person name="Kupper F.C."/>
            <person name="Lang D."/>
            <person name="Le Bail A."/>
            <person name="Leblanc C."/>
            <person name="Lerouge P."/>
            <person name="Lohr M."/>
            <person name="Lopez P.J."/>
            <person name="Martens C."/>
            <person name="Maumus F."/>
            <person name="Michel G."/>
            <person name="Miranda-Saavedra D."/>
            <person name="Morales J."/>
            <person name="Moreau H."/>
            <person name="Motomura T."/>
            <person name="Nagasato C."/>
            <person name="Napoli C.A."/>
            <person name="Nelson D.R."/>
            <person name="Nyvall-Collen P."/>
            <person name="Peters A.F."/>
            <person name="Pommier C."/>
            <person name="Potin P."/>
            <person name="Poulain J."/>
            <person name="Quesneville H."/>
            <person name="Read B."/>
            <person name="Rensing S.A."/>
            <person name="Ritter A."/>
            <person name="Rousvoal S."/>
            <person name="Samanta M."/>
            <person name="Samson G."/>
            <person name="Schroeder D.C."/>
            <person name="Segurens B."/>
            <person name="Strittmatter M."/>
            <person name="Tonon T."/>
            <person name="Tregear J.W."/>
            <person name="Valentin K."/>
            <person name="von Dassow P."/>
            <person name="Yamagishi T."/>
            <person name="Van de Peer Y."/>
            <person name="Wincker P."/>
        </authorList>
    </citation>
    <scope>NUCLEOTIDE SEQUENCE [LARGE SCALE GENOMIC DNA]</scope>
    <source>
        <strain evidence="3">Ec32 / CCAP1310/4</strain>
    </source>
</reference>
<organism evidence="2 3">
    <name type="scientific">Ectocarpus siliculosus</name>
    <name type="common">Brown alga</name>
    <name type="synonym">Conferva siliculosa</name>
    <dbReference type="NCBI Taxonomy" id="2880"/>
    <lineage>
        <taxon>Eukaryota</taxon>
        <taxon>Sar</taxon>
        <taxon>Stramenopiles</taxon>
        <taxon>Ochrophyta</taxon>
        <taxon>PX clade</taxon>
        <taxon>Phaeophyceae</taxon>
        <taxon>Ectocarpales</taxon>
        <taxon>Ectocarpaceae</taxon>
        <taxon>Ectocarpus</taxon>
    </lineage>
</organism>
<dbReference type="OrthoDB" id="10542231at2759"/>
<feature type="compositionally biased region" description="Low complexity" evidence="1">
    <location>
        <begin position="409"/>
        <end position="446"/>
    </location>
</feature>
<evidence type="ECO:0000313" key="2">
    <source>
        <dbReference type="EMBL" id="CBN77856.1"/>
    </source>
</evidence>
<protein>
    <submittedName>
        <fullName evidence="2">Uncharacterized protein</fullName>
    </submittedName>
</protein>
<feature type="region of interest" description="Disordered" evidence="1">
    <location>
        <begin position="122"/>
        <end position="166"/>
    </location>
</feature>
<dbReference type="InParanoid" id="D8LSL9"/>
<accession>D8LSL9</accession>
<dbReference type="AlphaFoldDB" id="D8LSL9"/>
<dbReference type="Proteomes" id="UP000002630">
    <property type="component" value="Unassembled WGS sequence"/>
</dbReference>
<feature type="compositionally biased region" description="Gly residues" evidence="1">
    <location>
        <begin position="280"/>
        <end position="297"/>
    </location>
</feature>
<proteinExistence type="predicted"/>
<name>D8LSL9_ECTSI</name>
<feature type="compositionally biased region" description="Gly residues" evidence="1">
    <location>
        <begin position="149"/>
        <end position="159"/>
    </location>
</feature>
<sequence length="468" mass="48500">MAAAALPEEAGATPAVGRRRLDRLPALRAGGPAAPSWAALEAEACARPRTWSNPALVRRFEELAGFRLVGEDGRLTLGGFPGWTFDDVAAGAPGLQDSAMGGGRAVSRRAFRHAERLEALERKRTAGGSAVGEAEGEGVEGVPPTVNGSSGGGDGGGSNGAMDAPRLNGLLRMPSLNTLDYTPSLVFAPRFEASRFLADLLLLSCNREDYRARKIQSLDRLDQNPAGFKDRRKPRLEGQIGASIDGGLALLVAASLKRLQDEREAGWAVNSDAVEGGGGGLFSGGGGGGASGSGGGQEKQAASASAAASMSSGFTLDQLHTELHQLLAVKVSRAVALQGIVAAPGVVRGAHERCWWAYHPDAVRSAIVGVGTEGEEEEEEEEAQVAEIRGFFTRAFNLGRPKAGDTESARQTARQPQQAAAAAARVSQRPPAAAASAADARIPVAPHDSRPELATLVEDGVVSAEERT</sequence>
<dbReference type="EMBL" id="FN649760">
    <property type="protein sequence ID" value="CBN77856.1"/>
    <property type="molecule type" value="Genomic_DNA"/>
</dbReference>
<feature type="region of interest" description="Disordered" evidence="1">
    <location>
        <begin position="398"/>
        <end position="468"/>
    </location>
</feature>
<evidence type="ECO:0000256" key="1">
    <source>
        <dbReference type="SAM" id="MobiDB-lite"/>
    </source>
</evidence>
<keyword evidence="3" id="KW-1185">Reference proteome</keyword>
<evidence type="ECO:0000313" key="3">
    <source>
        <dbReference type="Proteomes" id="UP000002630"/>
    </source>
</evidence>